<name>A0A1R3U4D0_9HYPH</name>
<dbReference type="Proteomes" id="UP000237447">
    <property type="component" value="Unassembled WGS sequence"/>
</dbReference>
<accession>A0A2S4E698</accession>
<evidence type="ECO:0000313" key="4">
    <source>
        <dbReference type="Proteomes" id="UP000187891"/>
    </source>
</evidence>
<gene>
    <name evidence="2" type="ORF">CPJ18_22975</name>
    <name evidence="3" type="ORF">DSM25559_4472</name>
</gene>
<reference evidence="3" key="2">
    <citation type="submission" date="2016-10" db="EMBL/GenBank/DDBJ databases">
        <authorList>
            <person name="de Groot N.N."/>
        </authorList>
    </citation>
    <scope>NUCLEOTIDE SEQUENCE [LARGE SCALE GENOMIC DNA]</scope>
    <source>
        <strain evidence="3">DSM25559</strain>
    </source>
</reference>
<accession>A0A1R3U4D0</accession>
<sequence length="83" mass="9260">MPMYFFRVHDEDGEMIDEHGAEFANDKNACVEAMKTARELAADRMINGDDLNGIYFEIARSDGSSMDRILLNSVSRGVIAEDA</sequence>
<dbReference type="EMBL" id="FMUE01000015">
    <property type="protein sequence ID" value="SCX34433.1"/>
    <property type="molecule type" value="Genomic_DNA"/>
</dbReference>
<evidence type="ECO:0000259" key="1">
    <source>
        <dbReference type="Pfam" id="PF21834"/>
    </source>
</evidence>
<dbReference type="RefSeq" id="WP_077122491.1">
    <property type="nucleotide sequence ID" value="NZ_FMUE01000015.1"/>
</dbReference>
<dbReference type="EMBL" id="NXEJ01000012">
    <property type="protein sequence ID" value="POO48845.1"/>
    <property type="molecule type" value="Genomic_DNA"/>
</dbReference>
<evidence type="ECO:0000313" key="5">
    <source>
        <dbReference type="Proteomes" id="UP000237447"/>
    </source>
</evidence>
<evidence type="ECO:0000313" key="2">
    <source>
        <dbReference type="EMBL" id="POO48845.1"/>
    </source>
</evidence>
<dbReference type="Proteomes" id="UP000187891">
    <property type="component" value="Unassembled WGS sequence"/>
</dbReference>
<proteinExistence type="predicted"/>
<evidence type="ECO:0000313" key="3">
    <source>
        <dbReference type="EMBL" id="SCX34433.1"/>
    </source>
</evidence>
<organism evidence="3 4">
    <name type="scientific">Agrobacterium rosae</name>
    <dbReference type="NCBI Taxonomy" id="1972867"/>
    <lineage>
        <taxon>Bacteria</taxon>
        <taxon>Pseudomonadati</taxon>
        <taxon>Pseudomonadota</taxon>
        <taxon>Alphaproteobacteria</taxon>
        <taxon>Hyphomicrobiales</taxon>
        <taxon>Rhizobiaceae</taxon>
        <taxon>Rhizobium/Agrobacterium group</taxon>
        <taxon>Agrobacterium</taxon>
    </lineage>
</organism>
<dbReference type="Pfam" id="PF21834">
    <property type="entry name" value="DUF6894"/>
    <property type="match status" value="1"/>
</dbReference>
<dbReference type="InterPro" id="IPR054189">
    <property type="entry name" value="DUF6894"/>
</dbReference>
<protein>
    <recommendedName>
        <fullName evidence="1">DUF6894 domain-containing protein</fullName>
    </recommendedName>
</protein>
<reference evidence="2 5" key="3">
    <citation type="journal article" date="2018" name="Syst. Appl. Microbiol.">
        <title>Agrobacterium rosae sp. nov., isolated from galls on different agricultural crops.</title>
        <authorList>
            <person name="Kuzmanovic N."/>
            <person name="Pulawska J."/>
            <person name="Smalla K."/>
            <person name="Nesme X."/>
        </authorList>
    </citation>
    <scope>NUCLEOTIDE SEQUENCE [LARGE SCALE GENOMIC DNA]</scope>
    <source>
        <strain evidence="2 5">NCPPB 1650</strain>
    </source>
</reference>
<dbReference type="AlphaFoldDB" id="A0A1R3U4D0"/>
<feature type="domain" description="DUF6894" evidence="1">
    <location>
        <begin position="4"/>
        <end position="66"/>
    </location>
</feature>
<dbReference type="GeneID" id="86882171"/>
<reference evidence="4" key="1">
    <citation type="submission" date="2016-10" db="EMBL/GenBank/DDBJ databases">
        <authorList>
            <person name="Wibberg D."/>
        </authorList>
    </citation>
    <scope>NUCLEOTIDE SEQUENCE [LARGE SCALE GENOMIC DNA]</scope>
</reference>